<dbReference type="RefSeq" id="WP_036855554.1">
    <property type="nucleotide sequence ID" value="NZ_JRNU01000021.1"/>
</dbReference>
<reference evidence="2 3" key="1">
    <citation type="submission" date="2014-07" db="EMBL/GenBank/DDBJ databases">
        <authorList>
            <person name="McCorrison J."/>
            <person name="Sanka R."/>
            <person name="Torralba M."/>
            <person name="Gillis M."/>
            <person name="Haft D.H."/>
            <person name="Methe B."/>
            <person name="Sutton G."/>
            <person name="Nelson K.E."/>
        </authorList>
    </citation>
    <scope>NUCLEOTIDE SEQUENCE [LARGE SCALE GENOMIC DNA]</scope>
    <source>
        <strain evidence="2 3">DNF00058</strain>
    </source>
</reference>
<feature type="transmembrane region" description="Helical" evidence="1">
    <location>
        <begin position="168"/>
        <end position="189"/>
    </location>
</feature>
<organism evidence="2 3">
    <name type="scientific">Prevotella amnii DNF00058</name>
    <dbReference type="NCBI Taxonomy" id="1401066"/>
    <lineage>
        <taxon>Bacteria</taxon>
        <taxon>Pseudomonadati</taxon>
        <taxon>Bacteroidota</taxon>
        <taxon>Bacteroidia</taxon>
        <taxon>Bacteroidales</taxon>
        <taxon>Prevotellaceae</taxon>
        <taxon>Prevotella</taxon>
    </lineage>
</organism>
<gene>
    <name evidence="2" type="ORF">HMPREF9302_05755</name>
</gene>
<keyword evidence="1" id="KW-0472">Membrane</keyword>
<feature type="transmembrane region" description="Helical" evidence="1">
    <location>
        <begin position="102"/>
        <end position="124"/>
    </location>
</feature>
<proteinExistence type="predicted"/>
<dbReference type="AlphaFoldDB" id="A0A096AYV6"/>
<keyword evidence="1" id="KW-0812">Transmembrane</keyword>
<dbReference type="OrthoDB" id="1082760at2"/>
<sequence>MKINTFLVNGLQSEAFSWSLGLYGASKILGVLDGWVSEGESAHVGGVLQGAMEAFQGSGAMLDASQGVSPVTIAEGVISLAASLTMWGILSRCFFKRGRVLSFVLLTVIMVLSFVKVVLGLPVWSFLGSGFVNVSALCCGYAGSFAALAMVFLGIVISCSYVGKMRIYGLWLALSPVLLGGVSLLNYYLYNVASGLTLSEIATYVNMGSIAGLVLTVLPMALLRRALERAY</sequence>
<dbReference type="Proteomes" id="UP000029614">
    <property type="component" value="Unassembled WGS sequence"/>
</dbReference>
<evidence type="ECO:0000313" key="3">
    <source>
        <dbReference type="Proteomes" id="UP000029614"/>
    </source>
</evidence>
<accession>A0A096AYV6</accession>
<comment type="caution">
    <text evidence="2">The sequence shown here is derived from an EMBL/GenBank/DDBJ whole genome shotgun (WGS) entry which is preliminary data.</text>
</comment>
<evidence type="ECO:0000256" key="1">
    <source>
        <dbReference type="SAM" id="Phobius"/>
    </source>
</evidence>
<feature type="transmembrane region" description="Helical" evidence="1">
    <location>
        <begin position="130"/>
        <end position="156"/>
    </location>
</feature>
<keyword evidence="1" id="KW-1133">Transmembrane helix</keyword>
<feature type="transmembrane region" description="Helical" evidence="1">
    <location>
        <begin position="71"/>
        <end position="90"/>
    </location>
</feature>
<protein>
    <submittedName>
        <fullName evidence="2">Uncharacterized protein</fullName>
    </submittedName>
</protein>
<feature type="transmembrane region" description="Helical" evidence="1">
    <location>
        <begin position="201"/>
        <end position="223"/>
    </location>
</feature>
<dbReference type="EMBL" id="JRNU01000021">
    <property type="protein sequence ID" value="KGF51901.1"/>
    <property type="molecule type" value="Genomic_DNA"/>
</dbReference>
<keyword evidence="3" id="KW-1185">Reference proteome</keyword>
<evidence type="ECO:0000313" key="2">
    <source>
        <dbReference type="EMBL" id="KGF51901.1"/>
    </source>
</evidence>
<name>A0A096AYV6_9BACT</name>